<keyword evidence="2" id="KW-0479">Metal-binding</keyword>
<gene>
    <name evidence="8" type="ORF">SI7747_02002003</name>
</gene>
<evidence type="ECO:0000259" key="7">
    <source>
        <dbReference type="Pfam" id="PF23209"/>
    </source>
</evidence>
<evidence type="ECO:0000256" key="4">
    <source>
        <dbReference type="ARBA" id="ARBA00023242"/>
    </source>
</evidence>
<feature type="domain" description="Increased DNA methylation 1 C-terminal" evidence="7">
    <location>
        <begin position="717"/>
        <end position="840"/>
    </location>
</feature>
<protein>
    <submittedName>
        <fullName evidence="8">Uncharacterized protein</fullName>
    </submittedName>
</protein>
<feature type="region of interest" description="Disordered" evidence="5">
    <location>
        <begin position="230"/>
        <end position="251"/>
    </location>
</feature>
<dbReference type="InterPro" id="IPR013083">
    <property type="entry name" value="Znf_RING/FYVE/PHD"/>
</dbReference>
<keyword evidence="9" id="KW-1185">Reference proteome</keyword>
<dbReference type="Pfam" id="PF16135">
    <property type="entry name" value="TDBD"/>
    <property type="match status" value="1"/>
</dbReference>
<dbReference type="Proteomes" id="UP001189122">
    <property type="component" value="Unassembled WGS sequence"/>
</dbReference>
<organism evidence="8">
    <name type="scientific">Spirodela intermedia</name>
    <name type="common">Intermediate duckweed</name>
    <dbReference type="NCBI Taxonomy" id="51605"/>
    <lineage>
        <taxon>Eukaryota</taxon>
        <taxon>Viridiplantae</taxon>
        <taxon>Streptophyta</taxon>
        <taxon>Embryophyta</taxon>
        <taxon>Tracheophyta</taxon>
        <taxon>Spermatophyta</taxon>
        <taxon>Magnoliopsida</taxon>
        <taxon>Liliopsida</taxon>
        <taxon>Araceae</taxon>
        <taxon>Lemnoideae</taxon>
        <taxon>Spirodela</taxon>
    </lineage>
</organism>
<dbReference type="AlphaFoldDB" id="A0A7I8IED7"/>
<keyword evidence="4" id="KW-0539">Nucleus</keyword>
<comment type="subcellular location">
    <subcellularLocation>
        <location evidence="1">Nucleus</location>
    </subcellularLocation>
</comment>
<sequence>MQDFVHRSSVRSGLKREFAFALKAQTEMLITPRSRTRSGRILHSSTPSQEPTSKRPRKLEPSRSWDGCKEVPCIVPLIAGDLRRAEPVGESAIAVNLANEQGPVGGSNAVPSPIQINGESATEIPLSITDSEPPNLTPSLIQVEIRTMEEMASSSPVQLRPLVESPAAMSNKFLGTSMAKVEVNENSGPGMSVRISTLSSLKSTEEESSIPTVEESPILLGQISSAANGGPNGFEATEDAAETANGSDEPLEATPKKKMVLKMSKISSTKNPSNVKKLLGTGLLEGLNVKYVTRSYHKVCDKDGRILCFCSSCQGLKFYVLLYMLQSVSAYHFELHAGSTKNSIRDVIRACMQAPLDTLELTIRNAISYVGAKSLSCGKCKVTIKPSDKLHNGTLASVCESCLLSKLSPKATKPTLESADTSRDVRLHKLVFMDGILPDGTEVAYYARGQRLLQGYIKGSGIFCHCCNAVSPSQFEAHAGCPSRRKPYLNIYTSNGVSLHELSVSLSKDKRFCTGENDDLCRICADGGDLLLCDLCPRAFHKGIGTVHIAKVCIKKKSSENIMKCYCAGRVAGVDPIEEIIQRCIRIVKTPETDIGGCVLCSGFGPRTVILCDQVMPAILFILVELFSVWEFHVGCLRITAWELPEGKWFCSPDCSRIHAALQRLLTSEPEQGKLEQKGAGEVTDLDIRWRLLSGKAASPDSRLLLAKALSMFHESFDPIIDLATGKDLIPAMVYGRDMRDQEFGGMYCSALTVNSSVVSAGILRVLGCEVAELPLVATSRESQGQGYFQSLFSCIERMLNSLEVKHLKFGFSKITIDELNELAKGCRPTVFHGTSMLHKLVAKPPADGFQEEGKEGTGSTASLSPLPLGGCI</sequence>
<feature type="region of interest" description="Disordered" evidence="5">
    <location>
        <begin position="31"/>
        <end position="64"/>
    </location>
</feature>
<accession>A0A7I8IED7</accession>
<feature type="region of interest" description="Disordered" evidence="5">
    <location>
        <begin position="847"/>
        <end position="873"/>
    </location>
</feature>
<dbReference type="GO" id="GO:0005634">
    <property type="term" value="C:nucleus"/>
    <property type="evidence" value="ECO:0007669"/>
    <property type="project" value="UniProtKB-SubCell"/>
</dbReference>
<dbReference type="InterPro" id="IPR011011">
    <property type="entry name" value="Znf_FYVE_PHD"/>
</dbReference>
<dbReference type="GO" id="GO:0045944">
    <property type="term" value="P:positive regulation of transcription by RNA polymerase II"/>
    <property type="evidence" value="ECO:0007669"/>
    <property type="project" value="TreeGrafter"/>
</dbReference>
<evidence type="ECO:0000313" key="9">
    <source>
        <dbReference type="Proteomes" id="UP001189122"/>
    </source>
</evidence>
<name>A0A7I8IED7_SPIIN</name>
<evidence type="ECO:0000256" key="2">
    <source>
        <dbReference type="ARBA" id="ARBA00022771"/>
    </source>
</evidence>
<evidence type="ECO:0000256" key="5">
    <source>
        <dbReference type="SAM" id="MobiDB-lite"/>
    </source>
</evidence>
<dbReference type="Pfam" id="PF23209">
    <property type="entry name" value="IDM1_C"/>
    <property type="match status" value="1"/>
</dbReference>
<dbReference type="GO" id="GO:0000977">
    <property type="term" value="F:RNA polymerase II transcription regulatory region sequence-specific DNA binding"/>
    <property type="evidence" value="ECO:0007669"/>
    <property type="project" value="TreeGrafter"/>
</dbReference>
<dbReference type="Gene3D" id="3.30.40.10">
    <property type="entry name" value="Zinc/RING finger domain, C3HC4 (zinc finger)"/>
    <property type="match status" value="2"/>
</dbReference>
<dbReference type="SUPFAM" id="SSF57903">
    <property type="entry name" value="FYVE/PHD zinc finger"/>
    <property type="match status" value="1"/>
</dbReference>
<feature type="domain" description="Tify" evidence="6">
    <location>
        <begin position="455"/>
        <end position="502"/>
    </location>
</feature>
<dbReference type="GO" id="GO:0008270">
    <property type="term" value="F:zinc ion binding"/>
    <property type="evidence" value="ECO:0007669"/>
    <property type="project" value="UniProtKB-KW"/>
</dbReference>
<evidence type="ECO:0000256" key="3">
    <source>
        <dbReference type="ARBA" id="ARBA00022833"/>
    </source>
</evidence>
<keyword evidence="2" id="KW-0863">Zinc-finger</keyword>
<dbReference type="GO" id="GO:0003682">
    <property type="term" value="F:chromatin binding"/>
    <property type="evidence" value="ECO:0007669"/>
    <property type="project" value="TreeGrafter"/>
</dbReference>
<reference evidence="8 9" key="1">
    <citation type="submission" date="2019-12" db="EMBL/GenBank/DDBJ databases">
        <authorList>
            <person name="Scholz U."/>
            <person name="Mascher M."/>
            <person name="Fiebig A."/>
        </authorList>
    </citation>
    <scope>NUCLEOTIDE SEQUENCE</scope>
</reference>
<evidence type="ECO:0000313" key="8">
    <source>
        <dbReference type="EMBL" id="CAA2615753.1"/>
    </source>
</evidence>
<dbReference type="InterPro" id="IPR056511">
    <property type="entry name" value="IDM1_C"/>
</dbReference>
<proteinExistence type="predicted"/>
<dbReference type="GO" id="GO:0042393">
    <property type="term" value="F:histone binding"/>
    <property type="evidence" value="ECO:0007669"/>
    <property type="project" value="TreeGrafter"/>
</dbReference>
<dbReference type="EMBL" id="LR743589">
    <property type="protein sequence ID" value="CAA2615753.1"/>
    <property type="molecule type" value="Genomic_DNA"/>
</dbReference>
<dbReference type="PANTHER" id="PTHR47025:SF2">
    <property type="entry name" value="AUTOIMMUNE REGULATOR"/>
    <property type="match status" value="1"/>
</dbReference>
<evidence type="ECO:0000259" key="6">
    <source>
        <dbReference type="Pfam" id="PF16135"/>
    </source>
</evidence>
<evidence type="ECO:0000256" key="1">
    <source>
        <dbReference type="ARBA" id="ARBA00004123"/>
    </source>
</evidence>
<keyword evidence="3" id="KW-0862">Zinc</keyword>
<dbReference type="EMBL" id="CACRZD030000002">
    <property type="protein sequence ID" value="CAA6655463.1"/>
    <property type="molecule type" value="Genomic_DNA"/>
</dbReference>
<dbReference type="InterPro" id="IPR032308">
    <property type="entry name" value="TDBD"/>
</dbReference>
<dbReference type="PANTHER" id="PTHR47025">
    <property type="entry name" value="AUTOIMMUNE REGULATOR"/>
    <property type="match status" value="1"/>
</dbReference>